<protein>
    <submittedName>
        <fullName evidence="4">TetR/AcrR family transcriptional regulator</fullName>
    </submittedName>
</protein>
<proteinExistence type="predicted"/>
<organism evidence="4 5">
    <name type="scientific">Streptococcus sanguinis</name>
    <dbReference type="NCBI Taxonomy" id="1305"/>
    <lineage>
        <taxon>Bacteria</taxon>
        <taxon>Bacillati</taxon>
        <taxon>Bacillota</taxon>
        <taxon>Bacilli</taxon>
        <taxon>Lactobacillales</taxon>
        <taxon>Streptococcaceae</taxon>
        <taxon>Streptococcus</taxon>
    </lineage>
</organism>
<gene>
    <name evidence="4" type="ORF">FFV08_08075</name>
</gene>
<dbReference type="EMBL" id="CP040556">
    <property type="protein sequence ID" value="QLB52561.1"/>
    <property type="molecule type" value="Genomic_DNA"/>
</dbReference>
<dbReference type="Gene3D" id="1.10.357.10">
    <property type="entry name" value="Tetracycline Repressor, domain 2"/>
    <property type="match status" value="1"/>
</dbReference>
<evidence type="ECO:0000256" key="1">
    <source>
        <dbReference type="ARBA" id="ARBA00023125"/>
    </source>
</evidence>
<accession>A0A7H8V882</accession>
<evidence type="ECO:0000259" key="3">
    <source>
        <dbReference type="PROSITE" id="PS50977"/>
    </source>
</evidence>
<evidence type="ECO:0000256" key="2">
    <source>
        <dbReference type="PROSITE-ProRule" id="PRU00335"/>
    </source>
</evidence>
<evidence type="ECO:0000313" key="5">
    <source>
        <dbReference type="Proteomes" id="UP000509410"/>
    </source>
</evidence>
<feature type="domain" description="HTH tetR-type" evidence="3">
    <location>
        <begin position="9"/>
        <end position="69"/>
    </location>
</feature>
<dbReference type="SUPFAM" id="SSF46689">
    <property type="entry name" value="Homeodomain-like"/>
    <property type="match status" value="1"/>
</dbReference>
<dbReference type="GO" id="GO:0003677">
    <property type="term" value="F:DNA binding"/>
    <property type="evidence" value="ECO:0007669"/>
    <property type="project" value="UniProtKB-UniRule"/>
</dbReference>
<dbReference type="AlphaFoldDB" id="A0A7H8V882"/>
<dbReference type="PANTHER" id="PTHR43479:SF7">
    <property type="entry name" value="TETR-FAMILY TRANSCRIPTIONAL REGULATOR"/>
    <property type="match status" value="1"/>
</dbReference>
<reference evidence="4 5" key="1">
    <citation type="submission" date="2019-05" db="EMBL/GenBank/DDBJ databases">
        <title>The organization of the Streptococcus sanguinis genomes.</title>
        <authorList>
            <person name="Wu C.H."/>
            <person name="Chen Y.Y.M."/>
            <person name="Wang H.Y."/>
        </authorList>
    </citation>
    <scope>NUCLEOTIDE SEQUENCE [LARGE SCALE GENOMIC DNA]</scope>
    <source>
        <strain evidence="4 5">CGMH010</strain>
    </source>
</reference>
<keyword evidence="1 2" id="KW-0238">DNA-binding</keyword>
<dbReference type="InterPro" id="IPR050624">
    <property type="entry name" value="HTH-type_Tx_Regulator"/>
</dbReference>
<dbReference type="Proteomes" id="UP000509410">
    <property type="component" value="Chromosome"/>
</dbReference>
<name>A0A7H8V882_STRSA</name>
<sequence>MDGKQLQVLETKEMLKQGLLTLLQSQDFSEISVTDIIEVSQTSRRTFYRHFRNKSALLDYYLQELMKEYFRVEEDMLNKPNQYEAYLYLFRFWYSKRQELRGLVKSQLFSSFISAWNAHSPAVLEPFFKEQMDMQLFRIHFLIGGYSNAIWNWLQEEEPEQPEVITDYFFKIVGYFTCDKDDSTSKKE</sequence>
<dbReference type="PROSITE" id="PS50977">
    <property type="entry name" value="HTH_TETR_2"/>
    <property type="match status" value="1"/>
</dbReference>
<dbReference type="InterPro" id="IPR009057">
    <property type="entry name" value="Homeodomain-like_sf"/>
</dbReference>
<dbReference type="InterPro" id="IPR001647">
    <property type="entry name" value="HTH_TetR"/>
</dbReference>
<feature type="DNA-binding region" description="H-T-H motif" evidence="2">
    <location>
        <begin position="32"/>
        <end position="51"/>
    </location>
</feature>
<dbReference type="PANTHER" id="PTHR43479">
    <property type="entry name" value="ACREF/ENVCD OPERON REPRESSOR-RELATED"/>
    <property type="match status" value="1"/>
</dbReference>
<evidence type="ECO:0000313" key="4">
    <source>
        <dbReference type="EMBL" id="QLB52561.1"/>
    </source>
</evidence>
<dbReference type="Pfam" id="PF00440">
    <property type="entry name" value="TetR_N"/>
    <property type="match status" value="1"/>
</dbReference>